<sequence>MACCKAGQRAGEPGLRINAVQLGGFDERGDHRPVLATFVRAGEERVLAAQRERTDRSFDRVSVELDPAVIEEAGQPLPAGERIADRLGKDAFAARLDKDSFRSARAVPEEQG</sequence>
<reference evidence="1 2" key="1">
    <citation type="submission" date="2014-11" db="EMBL/GenBank/DDBJ databases">
        <title>Draft genome sequence of Kirrobacter mercurialis.</title>
        <authorList>
            <person name="Coil D.A."/>
            <person name="Eisen J.A."/>
        </authorList>
    </citation>
    <scope>NUCLEOTIDE SEQUENCE [LARGE SCALE GENOMIC DNA]</scope>
    <source>
        <strain evidence="1 2">Coronado</strain>
    </source>
</reference>
<dbReference type="STRING" id="1572751.PK98_14785"/>
<dbReference type="Proteomes" id="UP000030988">
    <property type="component" value="Unassembled WGS sequence"/>
</dbReference>
<evidence type="ECO:0000313" key="2">
    <source>
        <dbReference type="Proteomes" id="UP000030988"/>
    </source>
</evidence>
<gene>
    <name evidence="1" type="ORF">PK98_14785</name>
</gene>
<accession>A0A0B2BX83</accession>
<name>A0A0B2BX83_9SPHN</name>
<evidence type="ECO:0000313" key="1">
    <source>
        <dbReference type="EMBL" id="KHL24241.1"/>
    </source>
</evidence>
<dbReference type="AlphaFoldDB" id="A0A0B2BX83"/>
<dbReference type="EMBL" id="JTDN01000003">
    <property type="protein sequence ID" value="KHL24241.1"/>
    <property type="molecule type" value="Genomic_DNA"/>
</dbReference>
<protein>
    <submittedName>
        <fullName evidence="1">Uncharacterized protein</fullName>
    </submittedName>
</protein>
<proteinExistence type="predicted"/>
<comment type="caution">
    <text evidence="1">The sequence shown here is derived from an EMBL/GenBank/DDBJ whole genome shotgun (WGS) entry which is preliminary data.</text>
</comment>
<keyword evidence="2" id="KW-1185">Reference proteome</keyword>
<organism evidence="1 2">
    <name type="scientific">Croceibacterium mercuriale</name>
    <dbReference type="NCBI Taxonomy" id="1572751"/>
    <lineage>
        <taxon>Bacteria</taxon>
        <taxon>Pseudomonadati</taxon>
        <taxon>Pseudomonadota</taxon>
        <taxon>Alphaproteobacteria</taxon>
        <taxon>Sphingomonadales</taxon>
        <taxon>Erythrobacteraceae</taxon>
        <taxon>Croceibacterium</taxon>
    </lineage>
</organism>